<gene>
    <name evidence="2" type="ORF">PCOR1329_LOCUS22155</name>
</gene>
<feature type="non-terminal residue" evidence="2">
    <location>
        <position position="204"/>
    </location>
</feature>
<accession>A0ABN9RMU9</accession>
<dbReference type="EMBL" id="CAUYUJ010007364">
    <property type="protein sequence ID" value="CAK0820496.1"/>
    <property type="molecule type" value="Genomic_DNA"/>
</dbReference>
<feature type="compositionally biased region" description="Basic and acidic residues" evidence="1">
    <location>
        <begin position="193"/>
        <end position="204"/>
    </location>
</feature>
<feature type="compositionally biased region" description="Low complexity" evidence="1">
    <location>
        <begin position="117"/>
        <end position="127"/>
    </location>
</feature>
<evidence type="ECO:0000313" key="3">
    <source>
        <dbReference type="Proteomes" id="UP001189429"/>
    </source>
</evidence>
<feature type="compositionally biased region" description="Low complexity" evidence="1">
    <location>
        <begin position="162"/>
        <end position="189"/>
    </location>
</feature>
<protein>
    <submittedName>
        <fullName evidence="2">Uncharacterized protein</fullName>
    </submittedName>
</protein>
<reference evidence="2" key="1">
    <citation type="submission" date="2023-10" db="EMBL/GenBank/DDBJ databases">
        <authorList>
            <person name="Chen Y."/>
            <person name="Shah S."/>
            <person name="Dougan E. K."/>
            <person name="Thang M."/>
            <person name="Chan C."/>
        </authorList>
    </citation>
    <scope>NUCLEOTIDE SEQUENCE [LARGE SCALE GENOMIC DNA]</scope>
</reference>
<evidence type="ECO:0000313" key="2">
    <source>
        <dbReference type="EMBL" id="CAK0820496.1"/>
    </source>
</evidence>
<name>A0ABN9RMU9_9DINO</name>
<comment type="caution">
    <text evidence="2">The sequence shown here is derived from an EMBL/GenBank/DDBJ whole genome shotgun (WGS) entry which is preliminary data.</text>
</comment>
<organism evidence="2 3">
    <name type="scientific">Prorocentrum cordatum</name>
    <dbReference type="NCBI Taxonomy" id="2364126"/>
    <lineage>
        <taxon>Eukaryota</taxon>
        <taxon>Sar</taxon>
        <taxon>Alveolata</taxon>
        <taxon>Dinophyceae</taxon>
        <taxon>Prorocentrales</taxon>
        <taxon>Prorocentraceae</taxon>
        <taxon>Prorocentrum</taxon>
    </lineage>
</organism>
<feature type="non-terminal residue" evidence="2">
    <location>
        <position position="1"/>
    </location>
</feature>
<feature type="region of interest" description="Disordered" evidence="1">
    <location>
        <begin position="58"/>
        <end position="80"/>
    </location>
</feature>
<dbReference type="Proteomes" id="UP001189429">
    <property type="component" value="Unassembled WGS sequence"/>
</dbReference>
<proteinExistence type="predicted"/>
<evidence type="ECO:0000256" key="1">
    <source>
        <dbReference type="SAM" id="MobiDB-lite"/>
    </source>
</evidence>
<feature type="region of interest" description="Disordered" evidence="1">
    <location>
        <begin position="113"/>
        <end position="204"/>
    </location>
</feature>
<keyword evidence="3" id="KW-1185">Reference proteome</keyword>
<sequence>CLGRLCRAGGVFPPWDALLQTVAVRRGPEPNPSCPPFRPMSPRRYKKTFTLLLHDGVLSGSDDEEDEKAPSQPATSHHEQRIGDALEELQLRLEAVIAGSTPQHGLELEDRARAAEGAEVSPSSPAAGAGGGGERVHQEAPAPEPDDLADWLRVREPEDDLASLAGPAALPGSGSATTCSSSDSTCRTSEAPGSDRSDDWLVVE</sequence>